<organism evidence="2 3">
    <name type="scientific">Vespula vulgaris</name>
    <name type="common">Yellow jacket</name>
    <name type="synonym">Wasp</name>
    <dbReference type="NCBI Taxonomy" id="7454"/>
    <lineage>
        <taxon>Eukaryota</taxon>
        <taxon>Metazoa</taxon>
        <taxon>Ecdysozoa</taxon>
        <taxon>Arthropoda</taxon>
        <taxon>Hexapoda</taxon>
        <taxon>Insecta</taxon>
        <taxon>Pterygota</taxon>
        <taxon>Neoptera</taxon>
        <taxon>Endopterygota</taxon>
        <taxon>Hymenoptera</taxon>
        <taxon>Apocrita</taxon>
        <taxon>Aculeata</taxon>
        <taxon>Vespoidea</taxon>
        <taxon>Vespidae</taxon>
        <taxon>Vespinae</taxon>
        <taxon>Vespula</taxon>
    </lineage>
</organism>
<proteinExistence type="predicted"/>
<dbReference type="EMBL" id="JACSEA010000001">
    <property type="protein sequence ID" value="KAF7411933.1"/>
    <property type="molecule type" value="Genomic_DNA"/>
</dbReference>
<reference evidence="2" key="1">
    <citation type="journal article" date="2020" name="G3 (Bethesda)">
        <title>High-Quality Assemblies for Three Invasive Social Wasps from the &lt;i&gt;Vespula&lt;/i&gt; Genus.</title>
        <authorList>
            <person name="Harrop T.W.R."/>
            <person name="Guhlin J."/>
            <person name="McLaughlin G.M."/>
            <person name="Permina E."/>
            <person name="Stockwell P."/>
            <person name="Gilligan J."/>
            <person name="Le Lec M.F."/>
            <person name="Gruber M.A.M."/>
            <person name="Quinn O."/>
            <person name="Lovegrove M."/>
            <person name="Duncan E.J."/>
            <person name="Remnant E.J."/>
            <person name="Van Eeckhoven J."/>
            <person name="Graham B."/>
            <person name="Knapp R.A."/>
            <person name="Langford K.W."/>
            <person name="Kronenberg Z."/>
            <person name="Press M.O."/>
            <person name="Eacker S.M."/>
            <person name="Wilson-Rankin E.E."/>
            <person name="Purcell J."/>
            <person name="Lester P.J."/>
            <person name="Dearden P.K."/>
        </authorList>
    </citation>
    <scope>NUCLEOTIDE SEQUENCE</scope>
    <source>
        <strain evidence="2">Marl-1</strain>
    </source>
</reference>
<gene>
    <name evidence="2" type="ORF">HZH66_000829</name>
</gene>
<protein>
    <submittedName>
        <fullName evidence="2">Uncharacterized protein</fullName>
    </submittedName>
</protein>
<evidence type="ECO:0000313" key="2">
    <source>
        <dbReference type="EMBL" id="KAF7411933.1"/>
    </source>
</evidence>
<sequence length="77" mass="8947">MEIFSNKKHEHRLQSNSDMRLIRGFDLERRLAEDTESGTHSKAVETSKFQQRRQGLREGEGVEMDERGGRPMRQGST</sequence>
<name>A0A834NLD8_VESVU</name>
<feature type="compositionally biased region" description="Basic and acidic residues" evidence="1">
    <location>
        <begin position="55"/>
        <end position="69"/>
    </location>
</feature>
<evidence type="ECO:0000256" key="1">
    <source>
        <dbReference type="SAM" id="MobiDB-lite"/>
    </source>
</evidence>
<feature type="region of interest" description="Disordered" evidence="1">
    <location>
        <begin position="32"/>
        <end position="77"/>
    </location>
</feature>
<accession>A0A834NLD8</accession>
<comment type="caution">
    <text evidence="2">The sequence shown here is derived from an EMBL/GenBank/DDBJ whole genome shotgun (WGS) entry which is preliminary data.</text>
</comment>
<feature type="compositionally biased region" description="Basic and acidic residues" evidence="1">
    <location>
        <begin position="32"/>
        <end position="45"/>
    </location>
</feature>
<dbReference type="AlphaFoldDB" id="A0A834NLD8"/>
<dbReference type="Proteomes" id="UP000614350">
    <property type="component" value="Unassembled WGS sequence"/>
</dbReference>
<keyword evidence="3" id="KW-1185">Reference proteome</keyword>
<evidence type="ECO:0000313" key="3">
    <source>
        <dbReference type="Proteomes" id="UP000614350"/>
    </source>
</evidence>